<organism evidence="2 5">
    <name type="scientific">Actinotignum timonense</name>
    <dbReference type="NCBI Taxonomy" id="1870995"/>
    <lineage>
        <taxon>Bacteria</taxon>
        <taxon>Bacillati</taxon>
        <taxon>Actinomycetota</taxon>
        <taxon>Actinomycetes</taxon>
        <taxon>Actinomycetales</taxon>
        <taxon>Actinomycetaceae</taxon>
        <taxon>Actinotignum</taxon>
    </lineage>
</organism>
<dbReference type="Proteomes" id="UP001288320">
    <property type="component" value="Unassembled WGS sequence"/>
</dbReference>
<proteinExistence type="predicted"/>
<evidence type="ECO:0000313" key="5">
    <source>
        <dbReference type="Proteomes" id="UP001288320"/>
    </source>
</evidence>
<keyword evidence="4" id="KW-1185">Reference proteome</keyword>
<evidence type="ECO:0000313" key="2">
    <source>
        <dbReference type="EMBL" id="MDY5141030.1"/>
    </source>
</evidence>
<protein>
    <submittedName>
        <fullName evidence="2">HD domain-containing protein</fullName>
    </submittedName>
</protein>
<gene>
    <name evidence="2" type="ORF">R6G74_06870</name>
    <name evidence="3" type="ORF">R6P33_05510</name>
</gene>
<dbReference type="EMBL" id="JAWNFY010000013">
    <property type="protein sequence ID" value="MDY5146481.1"/>
    <property type="molecule type" value="Genomic_DNA"/>
</dbReference>
<dbReference type="SUPFAM" id="SSF109604">
    <property type="entry name" value="HD-domain/PDEase-like"/>
    <property type="match status" value="1"/>
</dbReference>
<reference evidence="2 4" key="1">
    <citation type="submission" date="2023-10" db="EMBL/GenBank/DDBJ databases">
        <title>Whole Genome based description of the genera Actinobaculum and Actinotignum reveals a complex phylogenetic relationship within the species included in the genus Actinotignum.</title>
        <authorList>
            <person name="Jensen C.S."/>
            <person name="Dargis R."/>
            <person name="Kemp M."/>
            <person name="Christensen J.J."/>
        </authorList>
    </citation>
    <scope>NUCLEOTIDE SEQUENCE</scope>
    <source>
        <strain evidence="3 4">SLA_B089</strain>
        <strain evidence="2">SLA_B245</strain>
    </source>
</reference>
<dbReference type="Pfam" id="PF01966">
    <property type="entry name" value="HD"/>
    <property type="match status" value="1"/>
</dbReference>
<evidence type="ECO:0000313" key="3">
    <source>
        <dbReference type="EMBL" id="MDY5146481.1"/>
    </source>
</evidence>
<name>A0AAW9HD80_9ACTO</name>
<evidence type="ECO:0000313" key="4">
    <source>
        <dbReference type="Proteomes" id="UP001284901"/>
    </source>
</evidence>
<dbReference type="InterPro" id="IPR006675">
    <property type="entry name" value="HDIG_dom"/>
</dbReference>
<dbReference type="Gene3D" id="1.10.3210.10">
    <property type="entry name" value="Hypothetical protein af1432"/>
    <property type="match status" value="1"/>
</dbReference>
<dbReference type="SMART" id="SM00471">
    <property type="entry name" value="HDc"/>
    <property type="match status" value="1"/>
</dbReference>
<dbReference type="NCBIfam" id="TIGR00277">
    <property type="entry name" value="HDIG"/>
    <property type="match status" value="1"/>
</dbReference>
<dbReference type="GeneID" id="92813227"/>
<dbReference type="InterPro" id="IPR003607">
    <property type="entry name" value="HD/PDEase_dom"/>
</dbReference>
<feature type="domain" description="HD" evidence="1">
    <location>
        <begin position="31"/>
        <end position="145"/>
    </location>
</feature>
<dbReference type="RefSeq" id="WP_087070182.1">
    <property type="nucleotide sequence ID" value="NZ_CAUPFC010000013.1"/>
</dbReference>
<dbReference type="InterPro" id="IPR006674">
    <property type="entry name" value="HD_domain"/>
</dbReference>
<dbReference type="AlphaFoldDB" id="A0AAW9HD80"/>
<dbReference type="PROSITE" id="PS51831">
    <property type="entry name" value="HD"/>
    <property type="match status" value="1"/>
</dbReference>
<evidence type="ECO:0000259" key="1">
    <source>
        <dbReference type="PROSITE" id="PS51831"/>
    </source>
</evidence>
<comment type="caution">
    <text evidence="2">The sequence shown here is derived from an EMBL/GenBank/DDBJ whole genome shotgun (WGS) entry which is preliminary data.</text>
</comment>
<dbReference type="EMBL" id="JAWNFV010000014">
    <property type="protein sequence ID" value="MDY5141030.1"/>
    <property type="molecule type" value="Genomic_DNA"/>
</dbReference>
<accession>A0AAW9HD80</accession>
<dbReference type="CDD" id="cd00077">
    <property type="entry name" value="HDc"/>
    <property type="match status" value="1"/>
</dbReference>
<sequence>MTTNPYLRPALAFLREHLEGAPASARARRYRYEHCLRVAAIGRGVAMSEGLAVDTLEIACLLHDIGKFDSARPVDHGRAGARIVRPFLESLGMPELEVVEICQGIAMHTDGRSEYPEDSPEYRGQREYPAEASVLARSVGDCDNVDRFSVYRIHDTLLYHNMDAMPLPEQLDFIDGYLARLGRERHYRCATRSAQRLWIEALEFQEYYFSRMREQLASAHPYMDLAEGESVPSAHSRRNP</sequence>
<dbReference type="Proteomes" id="UP001284901">
    <property type="component" value="Unassembled WGS sequence"/>
</dbReference>